<gene>
    <name evidence="15" type="ORF">RRF57_003897</name>
</gene>
<evidence type="ECO:0000256" key="13">
    <source>
        <dbReference type="PROSITE-ProRule" id="PRU00282"/>
    </source>
</evidence>
<evidence type="ECO:0000256" key="9">
    <source>
        <dbReference type="ARBA" id="ARBA00022989"/>
    </source>
</evidence>
<keyword evidence="5" id="KW-0813">Transport</keyword>
<dbReference type="Pfam" id="PF00153">
    <property type="entry name" value="Mito_carr"/>
    <property type="match status" value="3"/>
</dbReference>
<reference evidence="15 16" key="1">
    <citation type="submission" date="2023-10" db="EMBL/GenBank/DDBJ databases">
        <title>Draft genome sequence of Xylaria bambusicola isolate GMP-LS, the root and basal stem rot pathogen of sugarcane in Indonesia.</title>
        <authorList>
            <person name="Selvaraj P."/>
            <person name="Muralishankar V."/>
            <person name="Muruganantham S."/>
            <person name="Sp S."/>
            <person name="Haryani S."/>
            <person name="Lau K.J.X."/>
            <person name="Naqvi N.I."/>
        </authorList>
    </citation>
    <scope>NUCLEOTIDE SEQUENCE [LARGE SCALE GENOMIC DNA]</scope>
    <source>
        <strain evidence="15">GMP-LS</strain>
    </source>
</reference>
<keyword evidence="7" id="KW-0496">Mitochondrion</keyword>
<dbReference type="GO" id="GO:0000139">
    <property type="term" value="C:Golgi membrane"/>
    <property type="evidence" value="ECO:0007669"/>
    <property type="project" value="UniProtKB-SubCell"/>
</dbReference>
<evidence type="ECO:0000256" key="6">
    <source>
        <dbReference type="ARBA" id="ARBA00022692"/>
    </source>
</evidence>
<organism evidence="15 16">
    <name type="scientific">Xylaria bambusicola</name>
    <dbReference type="NCBI Taxonomy" id="326684"/>
    <lineage>
        <taxon>Eukaryota</taxon>
        <taxon>Fungi</taxon>
        <taxon>Dikarya</taxon>
        <taxon>Ascomycota</taxon>
        <taxon>Pezizomycotina</taxon>
        <taxon>Sordariomycetes</taxon>
        <taxon>Xylariomycetidae</taxon>
        <taxon>Xylariales</taxon>
        <taxon>Xylariaceae</taxon>
        <taxon>Xylaria</taxon>
    </lineage>
</organism>
<dbReference type="AlphaFoldDB" id="A0AAN7UH45"/>
<dbReference type="PROSITE" id="PS50920">
    <property type="entry name" value="SOLCAR"/>
    <property type="match status" value="3"/>
</dbReference>
<comment type="caution">
    <text evidence="15">The sequence shown here is derived from an EMBL/GenBank/DDBJ whole genome shotgun (WGS) entry which is preliminary data.</text>
</comment>
<dbReference type="InterPro" id="IPR018108">
    <property type="entry name" value="MCP_transmembrane"/>
</dbReference>
<dbReference type="InterPro" id="IPR007255">
    <property type="entry name" value="COG8"/>
</dbReference>
<dbReference type="GO" id="GO:0017119">
    <property type="term" value="C:Golgi transport complex"/>
    <property type="evidence" value="ECO:0007669"/>
    <property type="project" value="InterPro"/>
</dbReference>
<dbReference type="InterPro" id="IPR023395">
    <property type="entry name" value="MCP_dom_sf"/>
</dbReference>
<dbReference type="GO" id="GO:0015031">
    <property type="term" value="P:protein transport"/>
    <property type="evidence" value="ECO:0007669"/>
    <property type="project" value="UniProtKB-KW"/>
</dbReference>
<dbReference type="GO" id="GO:0006891">
    <property type="term" value="P:intra-Golgi vesicle-mediated transport"/>
    <property type="evidence" value="ECO:0007669"/>
    <property type="project" value="TreeGrafter"/>
</dbReference>
<evidence type="ECO:0000313" key="15">
    <source>
        <dbReference type="EMBL" id="KAK5628182.1"/>
    </source>
</evidence>
<feature type="compositionally biased region" description="Polar residues" evidence="14">
    <location>
        <begin position="500"/>
        <end position="512"/>
    </location>
</feature>
<evidence type="ECO:0000256" key="12">
    <source>
        <dbReference type="ARBA" id="ARBA00031347"/>
    </source>
</evidence>
<keyword evidence="6 13" id="KW-0812">Transmembrane</keyword>
<keyword evidence="7" id="KW-0999">Mitochondrion inner membrane</keyword>
<dbReference type="SUPFAM" id="SSF103506">
    <property type="entry name" value="Mitochondrial carrier"/>
    <property type="match status" value="1"/>
</dbReference>
<evidence type="ECO:0000256" key="11">
    <source>
        <dbReference type="ARBA" id="ARBA00023136"/>
    </source>
</evidence>
<evidence type="ECO:0000256" key="8">
    <source>
        <dbReference type="ARBA" id="ARBA00022927"/>
    </source>
</evidence>
<evidence type="ECO:0000313" key="16">
    <source>
        <dbReference type="Proteomes" id="UP001305414"/>
    </source>
</evidence>
<evidence type="ECO:0000256" key="14">
    <source>
        <dbReference type="SAM" id="MobiDB-lite"/>
    </source>
</evidence>
<evidence type="ECO:0000256" key="1">
    <source>
        <dbReference type="ARBA" id="ARBA00004141"/>
    </source>
</evidence>
<keyword evidence="8" id="KW-0653">Protein transport</keyword>
<keyword evidence="11 13" id="KW-0472">Membrane</keyword>
<dbReference type="Gene3D" id="1.50.40.10">
    <property type="entry name" value="Mitochondrial carrier domain"/>
    <property type="match status" value="2"/>
</dbReference>
<feature type="repeat" description="Solcar" evidence="13">
    <location>
        <begin position="407"/>
        <end position="487"/>
    </location>
</feature>
<dbReference type="EMBL" id="JAWHQM010000008">
    <property type="protein sequence ID" value="KAK5628182.1"/>
    <property type="molecule type" value="Genomic_DNA"/>
</dbReference>
<protein>
    <recommendedName>
        <fullName evidence="4">Conserved oligomeric Golgi complex subunit 8</fullName>
    </recommendedName>
    <alternativeName>
        <fullName evidence="12">Component of oligomeric Golgi complex 8</fullName>
    </alternativeName>
</protein>
<keyword evidence="9" id="KW-1133">Transmembrane helix</keyword>
<evidence type="ECO:0000256" key="4">
    <source>
        <dbReference type="ARBA" id="ARBA00020983"/>
    </source>
</evidence>
<dbReference type="Pfam" id="PF04124">
    <property type="entry name" value="Dor1"/>
    <property type="match status" value="1"/>
</dbReference>
<keyword evidence="16" id="KW-1185">Reference proteome</keyword>
<dbReference type="Proteomes" id="UP001305414">
    <property type="component" value="Unassembled WGS sequence"/>
</dbReference>
<evidence type="ECO:0000256" key="3">
    <source>
        <dbReference type="ARBA" id="ARBA00006419"/>
    </source>
</evidence>
<keyword evidence="10" id="KW-0333">Golgi apparatus</keyword>
<feature type="repeat" description="Solcar" evidence="13">
    <location>
        <begin position="608"/>
        <end position="691"/>
    </location>
</feature>
<name>A0AAN7UH45_9PEZI</name>
<accession>A0AAN7UH45</accession>
<evidence type="ECO:0000256" key="5">
    <source>
        <dbReference type="ARBA" id="ARBA00022448"/>
    </source>
</evidence>
<comment type="subcellular location">
    <subcellularLocation>
        <location evidence="2">Golgi apparatus membrane</location>
        <topology evidence="2">Peripheral membrane protein</topology>
    </subcellularLocation>
    <subcellularLocation>
        <location evidence="1">Membrane</location>
        <topology evidence="1">Multi-pass membrane protein</topology>
    </subcellularLocation>
</comment>
<feature type="region of interest" description="Disordered" evidence="14">
    <location>
        <begin position="492"/>
        <end position="512"/>
    </location>
</feature>
<feature type="repeat" description="Solcar" evidence="13">
    <location>
        <begin position="514"/>
        <end position="598"/>
    </location>
</feature>
<dbReference type="PANTHER" id="PTHR21311:SF0">
    <property type="entry name" value="CONSERVED OLIGOMERIC GOLGI COMPLEX SUBUNIT 8"/>
    <property type="match status" value="1"/>
</dbReference>
<evidence type="ECO:0000256" key="7">
    <source>
        <dbReference type="ARBA" id="ARBA00022792"/>
    </source>
</evidence>
<dbReference type="PANTHER" id="PTHR21311">
    <property type="entry name" value="CONSERVED OLIGOMERIC GOLGI COMPLEX COMPONENT 8"/>
    <property type="match status" value="1"/>
</dbReference>
<evidence type="ECO:0000256" key="10">
    <source>
        <dbReference type="ARBA" id="ARBA00023034"/>
    </source>
</evidence>
<proteinExistence type="inferred from homology"/>
<sequence length="705" mass="77916">MADLLYDLLSPALSPDSRSPPPDSVALEYLASLAAQPLEQLETVEPQTLAQSSHSILLSLQGLSQRSHKTIISSSESHASLGRALPALATSISDLKAVIPKLDDAAVRFSTTYHKSADNELLKTRKTALLLSRNVERVVDLLDLPILLSSTIATSSSSLTANYASALDLNNHIRRLHTLHPDSSLVSSVAHQADEAMQLMAKNLIASLRTPNLKLTAALRTISWLKRVAPDLNPSGNIRQNGAGDNDGLGALFLICRLSTLMNMLQALEPLRELADKERLRQQQNPPTSGSWSGGQQTERYLKRYIEIFREQSFAIKRISPSVEGAVHAGRADPLQSMPSMLSTFPLHIIEMLVETLRTYLPSVRDQASRDSLLTQVLYCAGSLGRLGGDFGILLASLDLGENLEDEWVEIVRRHRLMAGRLESIPFDLLKTRVQQSGTHSIRSAVREIARSPNAVAAFWRGTVPSALRTGMGSAIYFTTLNTIRQQASALTAQSQLQSHNQHNRPSSSALPKLSNTTNLLSGAFARAFAGFILMPLTVIKVRYESSMYSYASVIGAAHDIYRTERIPGFFAGFGATAMRDAPYAGLYVVSYEQFKKRLGQIYGPGENHRRLPVRAPWPAPRVPSYRTRFDAVKTRIQLQPHVYRNMFHACQMMVTREGVRSLYDGLALRMTRKALSSALAWMMYEELIRRAEATWQRDTGGHGV</sequence>
<evidence type="ECO:0000256" key="2">
    <source>
        <dbReference type="ARBA" id="ARBA00004395"/>
    </source>
</evidence>
<comment type="similarity">
    <text evidence="3">Belongs to the COG8 family.</text>
</comment>